<evidence type="ECO:0000256" key="1">
    <source>
        <dbReference type="SAM" id="MobiDB-lite"/>
    </source>
</evidence>
<proteinExistence type="predicted"/>
<name>A0A381YKH5_9ZZZZ</name>
<dbReference type="EMBL" id="UINC01018447">
    <property type="protein sequence ID" value="SVA77489.1"/>
    <property type="molecule type" value="Genomic_DNA"/>
</dbReference>
<organism evidence="2">
    <name type="scientific">marine metagenome</name>
    <dbReference type="NCBI Taxonomy" id="408172"/>
    <lineage>
        <taxon>unclassified sequences</taxon>
        <taxon>metagenomes</taxon>
        <taxon>ecological metagenomes</taxon>
    </lineage>
</organism>
<sequence>MNTAKKPKPQKKTVEIIPPEKNKTSKKPEIPTRLLEDFVGHVPNLFMIKAIHLWENRFRVNVWTQEYQEDRVCPDYNIVKSYFVFYNGKRIIDRSIPAKPQKKRIF</sequence>
<reference evidence="2" key="1">
    <citation type="submission" date="2018-05" db="EMBL/GenBank/DDBJ databases">
        <authorList>
            <person name="Lanie J.A."/>
            <person name="Ng W.-L."/>
            <person name="Kazmierczak K.M."/>
            <person name="Andrzejewski T.M."/>
            <person name="Davidsen T.M."/>
            <person name="Wayne K.J."/>
            <person name="Tettelin H."/>
            <person name="Glass J.I."/>
            <person name="Rusch D."/>
            <person name="Podicherti R."/>
            <person name="Tsui H.-C.T."/>
            <person name="Winkler M.E."/>
        </authorList>
    </citation>
    <scope>NUCLEOTIDE SEQUENCE</scope>
</reference>
<accession>A0A381YKH5</accession>
<feature type="compositionally biased region" description="Basic and acidic residues" evidence="1">
    <location>
        <begin position="12"/>
        <end position="28"/>
    </location>
</feature>
<dbReference type="AlphaFoldDB" id="A0A381YKH5"/>
<feature type="compositionally biased region" description="Basic residues" evidence="1">
    <location>
        <begin position="1"/>
        <end position="11"/>
    </location>
</feature>
<feature type="region of interest" description="Disordered" evidence="1">
    <location>
        <begin position="1"/>
        <end position="28"/>
    </location>
</feature>
<gene>
    <name evidence="2" type="ORF">METZ01_LOCUS130343</name>
</gene>
<evidence type="ECO:0000313" key="2">
    <source>
        <dbReference type="EMBL" id="SVA77489.1"/>
    </source>
</evidence>
<protein>
    <submittedName>
        <fullName evidence="2">Uncharacterized protein</fullName>
    </submittedName>
</protein>